<keyword evidence="3" id="KW-0326">Glycosidase</keyword>
<dbReference type="EMBL" id="JBHSVR010000001">
    <property type="protein sequence ID" value="MFC6635091.1"/>
    <property type="molecule type" value="Genomic_DNA"/>
</dbReference>
<dbReference type="PANTHER" id="PTHR42732:SF1">
    <property type="entry name" value="BETA-MANNOSIDASE"/>
    <property type="match status" value="1"/>
</dbReference>
<feature type="domain" description="Glycoside hydrolase family 2 catalytic" evidence="5">
    <location>
        <begin position="306"/>
        <end position="587"/>
    </location>
</feature>
<name>A0ABW1YR46_9GAMM</name>
<dbReference type="Pfam" id="PF16355">
    <property type="entry name" value="DUF4982"/>
    <property type="match status" value="1"/>
</dbReference>
<dbReference type="PRINTS" id="PR00132">
    <property type="entry name" value="GLHYDRLASE2"/>
</dbReference>
<dbReference type="Gene3D" id="3.20.20.80">
    <property type="entry name" value="Glycosidases"/>
    <property type="match status" value="1"/>
</dbReference>
<keyword evidence="9" id="KW-1185">Reference proteome</keyword>
<feature type="domain" description="Glycoside hydrolase family 2 immunoglobulin-like beta-sandwich" evidence="4">
    <location>
        <begin position="201"/>
        <end position="299"/>
    </location>
</feature>
<dbReference type="SUPFAM" id="SSF51445">
    <property type="entry name" value="(Trans)glycosidases"/>
    <property type="match status" value="1"/>
</dbReference>
<evidence type="ECO:0000256" key="3">
    <source>
        <dbReference type="ARBA" id="ARBA00023295"/>
    </source>
</evidence>
<dbReference type="RefSeq" id="WP_193193263.1">
    <property type="nucleotide sequence ID" value="NZ_JACZFR010000042.1"/>
</dbReference>
<dbReference type="InterPro" id="IPR013783">
    <property type="entry name" value="Ig-like_fold"/>
</dbReference>
<dbReference type="Proteomes" id="UP001596425">
    <property type="component" value="Unassembled WGS sequence"/>
</dbReference>
<dbReference type="Pfam" id="PF00703">
    <property type="entry name" value="Glyco_hydro_2"/>
    <property type="match status" value="1"/>
</dbReference>
<dbReference type="Pfam" id="PF02837">
    <property type="entry name" value="Glyco_hydro_2_N"/>
    <property type="match status" value="1"/>
</dbReference>
<evidence type="ECO:0000259" key="6">
    <source>
        <dbReference type="Pfam" id="PF02837"/>
    </source>
</evidence>
<evidence type="ECO:0000259" key="7">
    <source>
        <dbReference type="Pfam" id="PF16355"/>
    </source>
</evidence>
<evidence type="ECO:0000256" key="1">
    <source>
        <dbReference type="ARBA" id="ARBA00007401"/>
    </source>
</evidence>
<dbReference type="InterPro" id="IPR051913">
    <property type="entry name" value="GH2_Domain-Containing"/>
</dbReference>
<keyword evidence="2 8" id="KW-0378">Hydrolase</keyword>
<dbReference type="SUPFAM" id="SSF49303">
    <property type="entry name" value="beta-Galactosidase/glucuronidase domain"/>
    <property type="match status" value="1"/>
</dbReference>
<comment type="similarity">
    <text evidence="1">Belongs to the glycosyl hydrolase 2 family.</text>
</comment>
<organism evidence="8 9">
    <name type="scientific">Microbulbifer taiwanensis</name>
    <dbReference type="NCBI Taxonomy" id="986746"/>
    <lineage>
        <taxon>Bacteria</taxon>
        <taxon>Pseudomonadati</taxon>
        <taxon>Pseudomonadota</taxon>
        <taxon>Gammaproteobacteria</taxon>
        <taxon>Cellvibrionales</taxon>
        <taxon>Microbulbiferaceae</taxon>
        <taxon>Microbulbifer</taxon>
    </lineage>
</organism>
<dbReference type="InterPro" id="IPR006104">
    <property type="entry name" value="Glyco_hydro_2_N"/>
</dbReference>
<feature type="domain" description="Glycosyl hydrolases family 2 sugar binding" evidence="6">
    <location>
        <begin position="79"/>
        <end position="178"/>
    </location>
</feature>
<sequence length="1013" mass="114824">MATTNSDCDAYSRQIQRINPGPDSGRWEISLNQHWEFHRGSLDPVGIHRKDSVVEWQAVDLPHTWNARDGYSGGNDYFRGDGWYRKTFRVDQSLAGRRFYIHFDGANLIADLYLDGRHVGQHRGGYGAFRFDLSEYLRPGETQQLAVKVNNERHTDVAPLSADYTFFGGIYRDVKLLVTGREHIEVMDCASPGIFLQQKNLSERLARLQVQVKLVNHSTETLERQLRIEIAGADDRLVAHREQTVVLPAGCGSMESIAIEIENPHRWDGIRDPYLYAATVSLLDGDSLADRVRQPLGLREFRVDADKGLLLNGRHYDLFGVSRHQDVEGKGWALTEADHRRDFDMVGELGASAVRLAHYPQAPCVYDLMDEMGFVTWAEIPLVNEVPPTEAFERNVRGQLLELIRQNYNHPSIFFWGLCNEVSFSEIGKDSLRILSGLQELARSEDPGRLTTNAVLGRCDGEDIWFLTDIVAENVYFGWYYDSVEDFGPWADRARGTYPQRAFGISEYGAGAGIGIHAEEPRAGDHSEEYQNLYHERSWLQMRQRPYLWSKFIWNMFDFAVDGRDEGERPGINDKGLVTYDRKTRKDSFYWYKANWSREPVLYITSRRFDVRKRPTTDIKIYSNLATVELLVNGRSLGARAVQDCRAVFPAIELAMGDNHIEVRGLDRDGNGHSDRVCWQRIENDDTDIAASNGIIGVDLENHRVYHLPYGTSVAELPALIKLPHGASLDLSRAGVAEKILRRGDRFSVVAANGHRREYTVEEGALSVARPVRANMQMLHGILGYPAAPAVKVVDGNDRFPLELETHRASFWLTGDPNEGSGHIRIDLGADYFVQRLDCAWLPPLLTDNGVAMYTVEMARDLEQSELVFTESYTTVVDRRANREPLRTSDMVGHIGRFVRVNILDSSYKLDIPSFGSFRLFGATQFRVSGGLLYSEQLSIDYESRNIALPNPLSVAELRERLKTIGENSQLFVERGGKSAGDKALISEDCGVLVTSRRKDGLRRERYRISFNI</sequence>
<dbReference type="InterPro" id="IPR006102">
    <property type="entry name" value="Ig-like_GH2"/>
</dbReference>
<dbReference type="PANTHER" id="PTHR42732">
    <property type="entry name" value="BETA-GALACTOSIDASE"/>
    <property type="match status" value="1"/>
</dbReference>
<evidence type="ECO:0000313" key="9">
    <source>
        <dbReference type="Proteomes" id="UP001596425"/>
    </source>
</evidence>
<feature type="domain" description="DUF4982" evidence="7">
    <location>
        <begin position="617"/>
        <end position="671"/>
    </location>
</feature>
<dbReference type="InterPro" id="IPR006103">
    <property type="entry name" value="Glyco_hydro_2_cat"/>
</dbReference>
<evidence type="ECO:0000259" key="4">
    <source>
        <dbReference type="Pfam" id="PF00703"/>
    </source>
</evidence>
<dbReference type="InterPro" id="IPR008979">
    <property type="entry name" value="Galactose-bd-like_sf"/>
</dbReference>
<protein>
    <submittedName>
        <fullName evidence="8">Glycoside hydrolase family 2 TIM barrel-domain containing protein</fullName>
    </submittedName>
</protein>
<comment type="caution">
    <text evidence="8">The sequence shown here is derived from an EMBL/GenBank/DDBJ whole genome shotgun (WGS) entry which is preliminary data.</text>
</comment>
<evidence type="ECO:0000313" key="8">
    <source>
        <dbReference type="EMBL" id="MFC6635091.1"/>
    </source>
</evidence>
<proteinExistence type="inferred from homology"/>
<dbReference type="SUPFAM" id="SSF49785">
    <property type="entry name" value="Galactose-binding domain-like"/>
    <property type="match status" value="2"/>
</dbReference>
<dbReference type="Pfam" id="PF02836">
    <property type="entry name" value="Glyco_hydro_2_C"/>
    <property type="match status" value="1"/>
</dbReference>
<reference evidence="9" key="1">
    <citation type="journal article" date="2019" name="Int. J. Syst. Evol. Microbiol.">
        <title>The Global Catalogue of Microorganisms (GCM) 10K type strain sequencing project: providing services to taxonomists for standard genome sequencing and annotation.</title>
        <authorList>
            <consortium name="The Broad Institute Genomics Platform"/>
            <consortium name="The Broad Institute Genome Sequencing Center for Infectious Disease"/>
            <person name="Wu L."/>
            <person name="Ma J."/>
        </authorList>
    </citation>
    <scope>NUCLEOTIDE SEQUENCE [LARGE SCALE GENOMIC DNA]</scope>
    <source>
        <strain evidence="9">CGMCC 1.13718</strain>
    </source>
</reference>
<dbReference type="InterPro" id="IPR032311">
    <property type="entry name" value="DUF4982"/>
</dbReference>
<gene>
    <name evidence="8" type="ORF">ACFQBM_17515</name>
</gene>
<dbReference type="InterPro" id="IPR017853">
    <property type="entry name" value="GH"/>
</dbReference>
<dbReference type="InterPro" id="IPR006101">
    <property type="entry name" value="Glyco_hydro_2"/>
</dbReference>
<dbReference type="InterPro" id="IPR036156">
    <property type="entry name" value="Beta-gal/glucu_dom_sf"/>
</dbReference>
<evidence type="ECO:0000256" key="2">
    <source>
        <dbReference type="ARBA" id="ARBA00022801"/>
    </source>
</evidence>
<evidence type="ECO:0000259" key="5">
    <source>
        <dbReference type="Pfam" id="PF02836"/>
    </source>
</evidence>
<dbReference type="Gene3D" id="2.60.120.260">
    <property type="entry name" value="Galactose-binding domain-like"/>
    <property type="match status" value="2"/>
</dbReference>
<dbReference type="Gene3D" id="2.60.40.10">
    <property type="entry name" value="Immunoglobulins"/>
    <property type="match status" value="2"/>
</dbReference>
<accession>A0ABW1YR46</accession>
<dbReference type="GO" id="GO:0016787">
    <property type="term" value="F:hydrolase activity"/>
    <property type="evidence" value="ECO:0007669"/>
    <property type="project" value="UniProtKB-KW"/>
</dbReference>